<dbReference type="SUPFAM" id="SSF64484">
    <property type="entry name" value="beta and beta-prime subunits of DNA dependent RNA-polymerase"/>
    <property type="match status" value="1"/>
</dbReference>
<gene>
    <name evidence="1" type="ORF">A2U01_0018202</name>
</gene>
<protein>
    <submittedName>
        <fullName evidence="1">RNA polymerase subunit beta</fullName>
    </submittedName>
</protein>
<dbReference type="EMBL" id="LXQA010034357">
    <property type="protein sequence ID" value="MCH97209.1"/>
    <property type="molecule type" value="Genomic_DNA"/>
</dbReference>
<name>A0A392NDD6_9FABA</name>
<evidence type="ECO:0000313" key="1">
    <source>
        <dbReference type="EMBL" id="MCH97209.1"/>
    </source>
</evidence>
<keyword evidence="2" id="KW-1185">Reference proteome</keyword>
<reference evidence="1 2" key="1">
    <citation type="journal article" date="2018" name="Front. Plant Sci.">
        <title>Red Clover (Trifolium pratense) and Zigzag Clover (T. medium) - A Picture of Genomic Similarities and Differences.</title>
        <authorList>
            <person name="Dluhosova J."/>
            <person name="Istvanek J."/>
            <person name="Nedelnik J."/>
            <person name="Repkova J."/>
        </authorList>
    </citation>
    <scope>NUCLEOTIDE SEQUENCE [LARGE SCALE GENOMIC DNA]</scope>
    <source>
        <strain evidence="2">cv. 10/8</strain>
        <tissue evidence="1">Leaf</tissue>
    </source>
</reference>
<proteinExistence type="predicted"/>
<organism evidence="1 2">
    <name type="scientific">Trifolium medium</name>
    <dbReference type="NCBI Taxonomy" id="97028"/>
    <lineage>
        <taxon>Eukaryota</taxon>
        <taxon>Viridiplantae</taxon>
        <taxon>Streptophyta</taxon>
        <taxon>Embryophyta</taxon>
        <taxon>Tracheophyta</taxon>
        <taxon>Spermatophyta</taxon>
        <taxon>Magnoliopsida</taxon>
        <taxon>eudicotyledons</taxon>
        <taxon>Gunneridae</taxon>
        <taxon>Pentapetalae</taxon>
        <taxon>rosids</taxon>
        <taxon>fabids</taxon>
        <taxon>Fabales</taxon>
        <taxon>Fabaceae</taxon>
        <taxon>Papilionoideae</taxon>
        <taxon>50 kb inversion clade</taxon>
        <taxon>NPAAA clade</taxon>
        <taxon>Hologalegina</taxon>
        <taxon>IRL clade</taxon>
        <taxon>Trifolieae</taxon>
        <taxon>Trifolium</taxon>
    </lineage>
</organism>
<comment type="caution">
    <text evidence="1">The sequence shown here is derived from an EMBL/GenBank/DDBJ whole genome shotgun (WGS) entry which is preliminary data.</text>
</comment>
<sequence>EFLANKRLRVESFLGKIQNTMNSNQSLIDSVVVDAGLGREEHGSIPATAIGRGLEPLDSRTDLQTRLDGLVGRILRASLIPFIEHNDADRAFMISNMQRQAVPLSRFEKCIVGT</sequence>
<dbReference type="Gene3D" id="3.90.1100.10">
    <property type="match status" value="1"/>
</dbReference>
<accession>A0A392NDD6</accession>
<dbReference type="Proteomes" id="UP000265520">
    <property type="component" value="Unassembled WGS sequence"/>
</dbReference>
<evidence type="ECO:0000313" key="2">
    <source>
        <dbReference type="Proteomes" id="UP000265520"/>
    </source>
</evidence>
<dbReference type="AlphaFoldDB" id="A0A392NDD6"/>
<feature type="non-terminal residue" evidence="1">
    <location>
        <position position="1"/>
    </location>
</feature>